<feature type="region of interest" description="Disordered" evidence="5">
    <location>
        <begin position="43"/>
        <end position="80"/>
    </location>
</feature>
<dbReference type="Pfam" id="PF08620">
    <property type="entry name" value="RPAP1_C"/>
    <property type="match status" value="1"/>
</dbReference>
<evidence type="ECO:0000256" key="5">
    <source>
        <dbReference type="SAM" id="MobiDB-lite"/>
    </source>
</evidence>
<feature type="region of interest" description="Disordered" evidence="5">
    <location>
        <begin position="1"/>
        <end position="22"/>
    </location>
</feature>
<dbReference type="PANTHER" id="PTHR47605:SF2">
    <property type="entry name" value="TRANSCRIPTIONAL ELONGATION REGULATOR MINIYO"/>
    <property type="match status" value="1"/>
</dbReference>
<feature type="compositionally biased region" description="Basic and acidic residues" evidence="5">
    <location>
        <begin position="379"/>
        <end position="395"/>
    </location>
</feature>
<evidence type="ECO:0000256" key="4">
    <source>
        <dbReference type="ARBA" id="ARBA00023242"/>
    </source>
</evidence>
<dbReference type="InterPro" id="IPR013929">
    <property type="entry name" value="RPAP1_C"/>
</dbReference>
<organism evidence="9 10">
    <name type="scientific">Sesamum indicum</name>
    <name type="common">Oriental sesame</name>
    <name type="synonym">Sesamum orientale</name>
    <dbReference type="NCBI Taxonomy" id="4182"/>
    <lineage>
        <taxon>Eukaryota</taxon>
        <taxon>Viridiplantae</taxon>
        <taxon>Streptophyta</taxon>
        <taxon>Embryophyta</taxon>
        <taxon>Tracheophyta</taxon>
        <taxon>Spermatophyta</taxon>
        <taxon>Magnoliopsida</taxon>
        <taxon>eudicotyledons</taxon>
        <taxon>Gunneridae</taxon>
        <taxon>Pentapetalae</taxon>
        <taxon>asterids</taxon>
        <taxon>lamiids</taxon>
        <taxon>Lamiales</taxon>
        <taxon>Pedaliaceae</taxon>
        <taxon>Sesamum</taxon>
    </lineage>
</organism>
<comment type="similarity">
    <text evidence="2">Belongs to the RPAP1 family.</text>
</comment>
<dbReference type="SUPFAM" id="SSF48371">
    <property type="entry name" value="ARM repeat"/>
    <property type="match status" value="1"/>
</dbReference>
<evidence type="ECO:0000259" key="7">
    <source>
        <dbReference type="Pfam" id="PF08621"/>
    </source>
</evidence>
<dbReference type="InterPro" id="IPR057989">
    <property type="entry name" value="TPR_RPAP1/MINIYO-like"/>
</dbReference>
<dbReference type="Pfam" id="PF25766">
    <property type="entry name" value="TPR_RPAP1"/>
    <property type="match status" value="1"/>
</dbReference>
<keyword evidence="3" id="KW-0804">Transcription</keyword>
<evidence type="ECO:0000256" key="2">
    <source>
        <dbReference type="ARBA" id="ARBA00009953"/>
    </source>
</evidence>
<keyword evidence="4" id="KW-0539">Nucleus</keyword>
<keyword evidence="9" id="KW-1185">Reference proteome</keyword>
<dbReference type="Proteomes" id="UP000504604">
    <property type="component" value="Linkage group LG8"/>
</dbReference>
<dbReference type="GeneID" id="105169823"/>
<feature type="domain" description="RPAP1/MINIYO-like TPR repeats" evidence="8">
    <location>
        <begin position="1399"/>
        <end position="1527"/>
    </location>
</feature>
<feature type="region of interest" description="Disordered" evidence="5">
    <location>
        <begin position="155"/>
        <end position="180"/>
    </location>
</feature>
<accession>A0A6I9TSE3</accession>
<dbReference type="Pfam" id="PF08621">
    <property type="entry name" value="RPAP1_N"/>
    <property type="match status" value="1"/>
</dbReference>
<evidence type="ECO:0000313" key="10">
    <source>
        <dbReference type="RefSeq" id="XP_011088657.1"/>
    </source>
</evidence>
<evidence type="ECO:0000256" key="1">
    <source>
        <dbReference type="ARBA" id="ARBA00004123"/>
    </source>
</evidence>
<feature type="region of interest" description="Disordered" evidence="5">
    <location>
        <begin position="371"/>
        <end position="399"/>
    </location>
</feature>
<dbReference type="OrthoDB" id="348201at2759"/>
<dbReference type="FunCoup" id="A0A6I9TSE3">
    <property type="interactions" value="2494"/>
</dbReference>
<evidence type="ECO:0000313" key="9">
    <source>
        <dbReference type="Proteomes" id="UP000504604"/>
    </source>
</evidence>
<comment type="subcellular location">
    <subcellularLocation>
        <location evidence="1">Nucleus</location>
    </subcellularLocation>
</comment>
<dbReference type="InParanoid" id="A0A6I9TSE3"/>
<feature type="domain" description="RPAP1 N-terminal" evidence="7">
    <location>
        <begin position="297"/>
        <end position="340"/>
    </location>
</feature>
<sequence>MKNETSDGSKNPKPKILGATPLQISEDDAARLVGSIVEKGFSDNKQARPLGPTTAPRPTVLPFPVARHRSHGPHWGPKVGNFKIINDNGDADEDVGEGEDCDGMELAAGVANPVERKEKKGIDFSQWKEIVKNDSNSVLYEKKKEMHLNALEVGHKTQERKSGNLNRETAGPDNAKLHGTSCVDNAKEHFMTKYDKASSVSKELKEKTLGMSEMASDKEFHSFEHVKNENIVQPGQWPQSDINRSEDITLVEKEPMQNESSKEKRVDLKMQHMHKLHVASGFAAQNVVGGEGSLESQIDAENHARLAKMSADEIAEAQAEIMAKLNPELINALKKRGQAKVKRQKCTLSEIAGGEADDMQREKNLSELTANSYNSISDKPVEKVPQDTPKDEGDKSFLNTSPQNCGLWDAWSKRVERVRNMRFFLDGNIIGSDFAHLSDNGEASSASGYNADNVAERDFLRTEGDPGAAGYTIKEAVALTRSVVPGQRTFALNLIAAILDRAICSICRKQVGSASNGTDAEGSVDWEAIWAFTLGPEPELALSLRMSLDDNHNSVVLACAKAIQSVLSCDMNDIVFDILEKAPKYARDVHTAPVFRSKQDVNSGFLRGGFWKYNTKPSNILCFPEESVGDTAEGEHTIQDDIVVAGQDFAAGLVRMGILPRICYLLETDPAAPLEECLISILIAISRHSPTCAAAVMDCGRLVQTVARRFASKEQMEINSCKIKSVMLLKALAQVEKKNCLTFIKNGIFRQVTWHLYRHPFSLDQWVKSGREACRLSSALLVEQLRIWKVFIHYGYCISDFSDLFTSLCIWLGVPTMDKLVNYDVVNEYCAITREMYLLLDVLAGRLPNFYSSMHERLDDTAQDKATWLWSHFGSIIDLAVEWIDMKSIPHVSRLFECQNKDSKYRSLQDSEINSLLWVISSVLNMLSSVLKAVIKEDTMSAPNDHLPWLPDFVPKIGLEIIKNGYLRVSGVSDTICNNNLWGNGSIVEYLCHLRIEKGQELAISSTCCLQGLFQVVAFVDELIQQADLEIHNAPSKFQSLPREDKVLANGILKSCAAEVQYLLTTLMKLITNEWQYMQPVEMFGRGGPAPGVGVGWGAKGGGYWSSNALLAQEDARLLIHLLEISEIPFAEDPLEAGGMGHRLNCCLAACLIVGPGNSPVIDKLLRVIFHVPVLKYLNFGIHQFLCHKGYKPFGWQYEDGEYLLFADVLAAHFRNRWLTVKKKQKAIGEINSVSHKPVKQNGRSLETIHEDMDEPNTADEESSSLTLEWAYQRLPLPVHWFLSSISTIYCEKNVSRPGASNKKTYMEVPSNFLDVANGGLFFLLGIEAITSVLGSEFCSPVKCVPVVWKLHAMSVILLSGMGILENGKSRDVYETLQNVYGETLDGREVVNLHGNLSVESLQFESEIHENYSTFIETLVEQFAAESYGDILFGRQVAIYLHRSVEASVRLSTWNALSNARALELLPPLAECCIQAKGYLKPIEDDERILDAYVKSWVSGALDKAAKRSSMAFSLVLHHLSSFIFSNVAGDMLALRSKLAKSLLRDYSRKQQHEGMLVKLICYEKPNMSLQTWSQVEKRLQLLKEICEGYMTAVQKLESCITTYVDSKSRNL</sequence>
<dbReference type="InterPro" id="IPR013930">
    <property type="entry name" value="RPAP1_N"/>
</dbReference>
<proteinExistence type="inferred from homology"/>
<dbReference type="PANTHER" id="PTHR47605">
    <property type="entry name" value="TRANSCRIPTIONAL ELONGATION REGULATOR MINIYO"/>
    <property type="match status" value="1"/>
</dbReference>
<name>A0A6I9TSE3_SESIN</name>
<dbReference type="GO" id="GO:0030154">
    <property type="term" value="P:cell differentiation"/>
    <property type="evidence" value="ECO:0007669"/>
    <property type="project" value="EnsemblPlants"/>
</dbReference>
<protein>
    <submittedName>
        <fullName evidence="10">Transcriptional elongation regulator MINIYO isoform X1</fullName>
    </submittedName>
</protein>
<dbReference type="InterPro" id="IPR016024">
    <property type="entry name" value="ARM-type_fold"/>
</dbReference>
<reference evidence="10" key="1">
    <citation type="submission" date="2025-08" db="UniProtKB">
        <authorList>
            <consortium name="RefSeq"/>
        </authorList>
    </citation>
    <scope>IDENTIFICATION</scope>
</reference>
<dbReference type="GO" id="GO:0005634">
    <property type="term" value="C:nucleus"/>
    <property type="evidence" value="ECO:0007669"/>
    <property type="project" value="EnsemblPlants"/>
</dbReference>
<dbReference type="InterPro" id="IPR055326">
    <property type="entry name" value="MINIYO"/>
</dbReference>
<feature type="domain" description="RPAP1 C-terminal" evidence="6">
    <location>
        <begin position="420"/>
        <end position="502"/>
    </location>
</feature>
<evidence type="ECO:0000259" key="6">
    <source>
        <dbReference type="Pfam" id="PF08620"/>
    </source>
</evidence>
<evidence type="ECO:0000259" key="8">
    <source>
        <dbReference type="Pfam" id="PF25766"/>
    </source>
</evidence>
<dbReference type="Gramene" id="SIN_1014612.t">
    <property type="protein sequence ID" value="SIN_1014612.t"/>
    <property type="gene ID" value="SIN_1014612"/>
</dbReference>
<dbReference type="KEGG" id="sind:105169823"/>
<evidence type="ECO:0000256" key="3">
    <source>
        <dbReference type="ARBA" id="ARBA00023163"/>
    </source>
</evidence>
<gene>
    <name evidence="10" type="primary">LOC105169823</name>
</gene>
<dbReference type="RefSeq" id="XP_011088657.1">
    <property type="nucleotide sequence ID" value="XM_011090355.2"/>
</dbReference>